<protein>
    <submittedName>
        <fullName evidence="1">Uncharacterized protein</fullName>
    </submittedName>
</protein>
<proteinExistence type="predicted"/>
<accession>A0ACC7NMC3</accession>
<evidence type="ECO:0000313" key="2">
    <source>
        <dbReference type="Proteomes" id="UP001629235"/>
    </source>
</evidence>
<dbReference type="EMBL" id="JAQQDW010000085">
    <property type="protein sequence ID" value="MFM0107623.1"/>
    <property type="molecule type" value="Genomic_DNA"/>
</dbReference>
<name>A0ACC7NMC3_9BURK</name>
<reference evidence="1 2" key="1">
    <citation type="journal article" date="2024" name="Chem. Sci.">
        <title>Discovery of megapolipeptins by genome mining of a Burkholderiales bacteria collection.</title>
        <authorList>
            <person name="Paulo B.S."/>
            <person name="Recchia M.J.J."/>
            <person name="Lee S."/>
            <person name="Fergusson C.H."/>
            <person name="Romanowski S.B."/>
            <person name="Hernandez A."/>
            <person name="Krull N."/>
            <person name="Liu D.Y."/>
            <person name="Cavanagh H."/>
            <person name="Bos A."/>
            <person name="Gray C.A."/>
            <person name="Murphy B.T."/>
            <person name="Linington R.G."/>
            <person name="Eustaquio A.S."/>
        </authorList>
    </citation>
    <scope>NUCLEOTIDE SEQUENCE [LARGE SCALE GENOMIC DNA]</scope>
    <source>
        <strain evidence="1 2">RL18-126-BIB-B</strain>
    </source>
</reference>
<evidence type="ECO:0000313" key="1">
    <source>
        <dbReference type="EMBL" id="MFM0107623.1"/>
    </source>
</evidence>
<gene>
    <name evidence="1" type="ORF">PQR01_30220</name>
</gene>
<keyword evidence="2" id="KW-1185">Reference proteome</keyword>
<comment type="caution">
    <text evidence="1">The sequence shown here is derived from an EMBL/GenBank/DDBJ whole genome shotgun (WGS) entry which is preliminary data.</text>
</comment>
<dbReference type="Proteomes" id="UP001629235">
    <property type="component" value="Unassembled WGS sequence"/>
</dbReference>
<organism evidence="1 2">
    <name type="scientific">Paraburkholderia rhynchosiae</name>
    <dbReference type="NCBI Taxonomy" id="487049"/>
    <lineage>
        <taxon>Bacteria</taxon>
        <taxon>Pseudomonadati</taxon>
        <taxon>Pseudomonadota</taxon>
        <taxon>Betaproteobacteria</taxon>
        <taxon>Burkholderiales</taxon>
        <taxon>Burkholderiaceae</taxon>
        <taxon>Paraburkholderia</taxon>
    </lineage>
</organism>
<sequence>MTHRLRILHISDLHERVALDGVPEERMEHDELYEIARGLPAYVALQLRQRSSSPLHRLAISAALAALARTTRPQLCTYIGALAPLMRTLGGEPTVVECTKALADIGRWWP</sequence>